<evidence type="ECO:0000256" key="2">
    <source>
        <dbReference type="SAM" id="Phobius"/>
    </source>
</evidence>
<dbReference type="AlphaFoldDB" id="A0A448NPD8"/>
<evidence type="ECO:0000313" key="4">
    <source>
        <dbReference type="Proteomes" id="UP000270036"/>
    </source>
</evidence>
<reference evidence="3 4" key="1">
    <citation type="submission" date="2018-12" db="EMBL/GenBank/DDBJ databases">
        <authorList>
            <consortium name="Pathogen Informatics"/>
        </authorList>
    </citation>
    <scope>NUCLEOTIDE SEQUENCE [LARGE SCALE GENOMIC DNA]</scope>
    <source>
        <strain evidence="3 4">NCTC13489</strain>
    </source>
</reference>
<name>A0A448NPD8_9FLAO</name>
<keyword evidence="2" id="KW-1133">Transmembrane helix</keyword>
<dbReference type="OrthoDB" id="1366633at2"/>
<keyword evidence="2" id="KW-0812">Transmembrane</keyword>
<proteinExistence type="predicted"/>
<dbReference type="EMBL" id="LR134441">
    <property type="protein sequence ID" value="VEH97461.1"/>
    <property type="molecule type" value="Genomic_DNA"/>
</dbReference>
<organism evidence="3 4">
    <name type="scientific">Kaistella antarctica</name>
    <dbReference type="NCBI Taxonomy" id="266748"/>
    <lineage>
        <taxon>Bacteria</taxon>
        <taxon>Pseudomonadati</taxon>
        <taxon>Bacteroidota</taxon>
        <taxon>Flavobacteriia</taxon>
        <taxon>Flavobacteriales</taxon>
        <taxon>Weeksellaceae</taxon>
        <taxon>Chryseobacterium group</taxon>
        <taxon>Kaistella</taxon>
    </lineage>
</organism>
<evidence type="ECO:0000313" key="3">
    <source>
        <dbReference type="EMBL" id="VEH97461.1"/>
    </source>
</evidence>
<accession>A0A448NPD8</accession>
<feature type="transmembrane region" description="Helical" evidence="2">
    <location>
        <begin position="24"/>
        <end position="43"/>
    </location>
</feature>
<gene>
    <name evidence="3" type="ORF">NCTC13489_00838</name>
</gene>
<sequence>MIENQPSDLPSNQPPLPIKKSRKGLIITLIVGFILLLIIGFLVKDKFNQTTVSNEYVVADVESIFSAPAYDEIHYNYKTFIYHFLDVNNYLDGTYFMTKIPDRAKKVFAFGNFTDDGQDIDDMAVILEKNDFKSSKLVIFNRKGELLFIEDYDNELPVINSFPAGSKIFLEESTLINAPTSGLIVQRESSKYVVIYDKKSKKFNSYYQYTENDINNQEEEYVDHGDYDDEVEESQPKPPAAIVEPVKVKKETAQEPPENPVETEETAL</sequence>
<keyword evidence="2" id="KW-0472">Membrane</keyword>
<dbReference type="KEGG" id="cant:NCTC13489_00838"/>
<feature type="region of interest" description="Disordered" evidence="1">
    <location>
        <begin position="225"/>
        <end position="268"/>
    </location>
</feature>
<protein>
    <submittedName>
        <fullName evidence="3">Uncharacterized protein</fullName>
    </submittedName>
</protein>
<dbReference type="RefSeq" id="WP_051803833.1">
    <property type="nucleotide sequence ID" value="NZ_FOIX01000003.1"/>
</dbReference>
<dbReference type="Proteomes" id="UP000270036">
    <property type="component" value="Chromosome"/>
</dbReference>
<evidence type="ECO:0000256" key="1">
    <source>
        <dbReference type="SAM" id="MobiDB-lite"/>
    </source>
</evidence>